<accession>A0A5P3VRT4</accession>
<evidence type="ECO:0000313" key="2">
    <source>
        <dbReference type="Proteomes" id="UP000325743"/>
    </source>
</evidence>
<dbReference type="Proteomes" id="UP000325743">
    <property type="component" value="Plasmid unnamed1"/>
</dbReference>
<geneLocation type="plasmid" evidence="1">
    <name>unnamed1</name>
</geneLocation>
<dbReference type="AlphaFoldDB" id="A0A5P3VRT4"/>
<sequence>MSTTTEQRPVPDFAKPVVDAATALVREFLDKGCDVVEPHALLLGESGVFIFPVSTSGGGMDQFPGAIRNAAELLNASCVVFFSETRALPDVEPHEVVLFMLHTHDAIWTATPAIRQSPAGRLIDAPAFAMLRDGDECGSLADLMPPMH</sequence>
<name>A0A5P3VRT4_9BURK</name>
<organism evidence="1 2">
    <name type="scientific">Cupriavidus oxalaticus</name>
    <dbReference type="NCBI Taxonomy" id="96344"/>
    <lineage>
        <taxon>Bacteria</taxon>
        <taxon>Pseudomonadati</taxon>
        <taxon>Pseudomonadota</taxon>
        <taxon>Betaproteobacteria</taxon>
        <taxon>Burkholderiales</taxon>
        <taxon>Burkholderiaceae</taxon>
        <taxon>Cupriavidus</taxon>
    </lineage>
</organism>
<dbReference type="EMBL" id="CP032520">
    <property type="protein sequence ID" value="QEZ48950.1"/>
    <property type="molecule type" value="Genomic_DNA"/>
</dbReference>
<reference evidence="1 2" key="1">
    <citation type="submission" date="2018-09" db="EMBL/GenBank/DDBJ databases">
        <title>Complete genome sequence of Cupriavidus oxalaticus T2, a bacterium capable of phenol tolerance and degradation.</title>
        <authorList>
            <person name="Yan J."/>
        </authorList>
    </citation>
    <scope>NUCLEOTIDE SEQUENCE [LARGE SCALE GENOMIC DNA]</scope>
    <source>
        <strain evidence="1 2">T2</strain>
        <plasmid evidence="1 2">unnamed1</plasmid>
    </source>
</reference>
<evidence type="ECO:0000313" key="1">
    <source>
        <dbReference type="EMBL" id="QEZ48950.1"/>
    </source>
</evidence>
<dbReference type="RefSeq" id="WP_151073184.1">
    <property type="nucleotide sequence ID" value="NZ_CP032520.1"/>
</dbReference>
<gene>
    <name evidence="1" type="ORF">D2917_32330</name>
</gene>
<keyword evidence="1" id="KW-0614">Plasmid</keyword>
<proteinExistence type="predicted"/>
<protein>
    <submittedName>
        <fullName evidence="1">Uncharacterized protein</fullName>
    </submittedName>
</protein>